<proteinExistence type="predicted"/>
<dbReference type="Proteomes" id="UP000660262">
    <property type="component" value="Unassembled WGS sequence"/>
</dbReference>
<evidence type="ECO:0000256" key="1">
    <source>
        <dbReference type="SAM" id="Phobius"/>
    </source>
</evidence>
<dbReference type="AlphaFoldDB" id="A0A830I3F8"/>
<protein>
    <recommendedName>
        <fullName evidence="4">Coenzyme Q-binding protein COQ10 START domain-containing protein</fullName>
    </recommendedName>
</protein>
<keyword evidence="1" id="KW-0472">Membrane</keyword>
<dbReference type="OrthoDB" id="530906at2759"/>
<accession>A0A830I3F8</accession>
<comment type="caution">
    <text evidence="2">The sequence shown here is derived from an EMBL/GenBank/DDBJ whole genome shotgun (WGS) entry which is preliminary data.</text>
</comment>
<keyword evidence="1" id="KW-1133">Transmembrane helix</keyword>
<organism evidence="2 3">
    <name type="scientific">Pycnococcus provasolii</name>
    <dbReference type="NCBI Taxonomy" id="41880"/>
    <lineage>
        <taxon>Eukaryota</taxon>
        <taxon>Viridiplantae</taxon>
        <taxon>Chlorophyta</taxon>
        <taxon>Pseudoscourfieldiophyceae</taxon>
        <taxon>Pseudoscourfieldiales</taxon>
        <taxon>Pycnococcaceae</taxon>
        <taxon>Pycnococcus</taxon>
    </lineage>
</organism>
<dbReference type="SUPFAM" id="SSF55961">
    <property type="entry name" value="Bet v1-like"/>
    <property type="match status" value="1"/>
</dbReference>
<sequence length="273" mass="30254">MHNNNNKLTLSSSCTRASGLGRGIQVDASLRLDHTNAQQALAILCDPEAHTIFRNVERILHRRPLPAPPQHEQSIVSQVGRWRLGFLTGTFGLCVQVVVDRNACTMAIKQVRLPRELEALEERALERLANSGEDARRTGAFSGFEGCWTCVPMSSHFDGESSSSACEVHLTHCVRLAFVPPFPLDRLVRRVAEGVIRDMFRDLAAEADRRSGGSTTPVRASSSRRGGGRRRVALLDDFFDAERRRRRRLAAGVLALGMGVKYLLTTFGKHKQA</sequence>
<name>A0A830I3F8_9CHLO</name>
<evidence type="ECO:0000313" key="3">
    <source>
        <dbReference type="Proteomes" id="UP000660262"/>
    </source>
</evidence>
<reference evidence="2" key="1">
    <citation type="submission" date="2020-10" db="EMBL/GenBank/DDBJ databases">
        <title>Unveiling of a novel bifunctional photoreceptor, Dualchrome1, isolated from a cosmopolitan green alga.</title>
        <authorList>
            <person name="Suzuki S."/>
            <person name="Kawachi M."/>
        </authorList>
    </citation>
    <scope>NUCLEOTIDE SEQUENCE</scope>
    <source>
        <strain evidence="2">NIES 2893</strain>
    </source>
</reference>
<gene>
    <name evidence="2" type="ORF">PPROV_001125800</name>
</gene>
<keyword evidence="3" id="KW-1185">Reference proteome</keyword>
<keyword evidence="1" id="KW-0812">Transmembrane</keyword>
<evidence type="ECO:0008006" key="4">
    <source>
        <dbReference type="Google" id="ProtNLM"/>
    </source>
</evidence>
<evidence type="ECO:0000313" key="2">
    <source>
        <dbReference type="EMBL" id="GHP12530.1"/>
    </source>
</evidence>
<dbReference type="EMBL" id="BNJQ01000043">
    <property type="protein sequence ID" value="GHP12530.1"/>
    <property type="molecule type" value="Genomic_DNA"/>
</dbReference>
<feature type="transmembrane region" description="Helical" evidence="1">
    <location>
        <begin position="249"/>
        <end position="268"/>
    </location>
</feature>